<protein>
    <submittedName>
        <fullName evidence="3">FAD-dependent oxidoreductase</fullName>
    </submittedName>
</protein>
<dbReference type="SUPFAM" id="SSF51905">
    <property type="entry name" value="FAD/NAD(P)-binding domain"/>
    <property type="match status" value="1"/>
</dbReference>
<evidence type="ECO:0000256" key="1">
    <source>
        <dbReference type="ARBA" id="ARBA00023002"/>
    </source>
</evidence>
<accession>A0A4Q9VK74</accession>
<dbReference type="Gene3D" id="3.50.50.60">
    <property type="entry name" value="FAD/NAD(P)-binding domain"/>
    <property type="match status" value="2"/>
</dbReference>
<dbReference type="OrthoDB" id="5287468at2"/>
<dbReference type="GO" id="GO:0016491">
    <property type="term" value="F:oxidoreductase activity"/>
    <property type="evidence" value="ECO:0007669"/>
    <property type="project" value="UniProtKB-KW"/>
</dbReference>
<dbReference type="PRINTS" id="PR00368">
    <property type="entry name" value="FADPNR"/>
</dbReference>
<gene>
    <name evidence="3" type="ORF">EYW49_17420</name>
</gene>
<evidence type="ECO:0000259" key="2">
    <source>
        <dbReference type="Pfam" id="PF07992"/>
    </source>
</evidence>
<proteinExistence type="predicted"/>
<evidence type="ECO:0000313" key="3">
    <source>
        <dbReference type="EMBL" id="TBW34879.1"/>
    </source>
</evidence>
<dbReference type="EMBL" id="SJFN01000030">
    <property type="protein sequence ID" value="TBW34879.1"/>
    <property type="molecule type" value="Genomic_DNA"/>
</dbReference>
<dbReference type="PRINTS" id="PR00411">
    <property type="entry name" value="PNDRDTASEI"/>
</dbReference>
<evidence type="ECO:0000313" key="4">
    <source>
        <dbReference type="Proteomes" id="UP000292781"/>
    </source>
</evidence>
<name>A0A4Q9VK74_9HYPH</name>
<dbReference type="PANTHER" id="PTHR42949:SF3">
    <property type="entry name" value="ANAEROBIC GLYCEROL-3-PHOSPHATE DEHYDROGENASE SUBUNIT B"/>
    <property type="match status" value="1"/>
</dbReference>
<dbReference type="Pfam" id="PF07992">
    <property type="entry name" value="Pyr_redox_2"/>
    <property type="match status" value="1"/>
</dbReference>
<sequence length="435" mass="46524">MRDATYDVVTIGGGPAGMAAALAARQAGADRVLIIERDRELGGILQQCIHNGFGLRKFKEELTGPGYADRYIEMVGAAGIDVWLDSTVLAAEAGGRITCVGPTTGLATVEAKAVVHSMGCRERTRGAIRIPGSRPAGVFTAGAAQRMVNMEGYLPGRDVVIIGSGDIGLIMARRMTLEGARVRAVFEIMPYSNGLTRNIVQCLEDFGIPLYLSHCVVAVHGHDRVTGVTVAEVDADLHVKPGTEFDLPCDCVLLSVGLIPENELGRAIGVSTDRITSGAVVDQFRQTSKPGFFAAGNVLHVHDLVDLVSNEAEIAGRSAALFAKGVFGEATHERAVIAGEGLRQVVPQRLSTLEKGKNAIRFFFRSKAPMGPSIIALKTEDGIVWDRKLRVVKPSEMIVADIPVNRFAKASHIEFVLTLDEHPEPLEGAVEEEDA</sequence>
<keyword evidence="4" id="KW-1185">Reference proteome</keyword>
<dbReference type="RefSeq" id="WP_131310905.1">
    <property type="nucleotide sequence ID" value="NZ_SJFN01000030.1"/>
</dbReference>
<dbReference type="AlphaFoldDB" id="A0A4Q9VK74"/>
<organism evidence="3 4">
    <name type="scientific">Siculibacillus lacustris</name>
    <dbReference type="NCBI Taxonomy" id="1549641"/>
    <lineage>
        <taxon>Bacteria</taxon>
        <taxon>Pseudomonadati</taxon>
        <taxon>Pseudomonadota</taxon>
        <taxon>Alphaproteobacteria</taxon>
        <taxon>Hyphomicrobiales</taxon>
        <taxon>Ancalomicrobiaceae</taxon>
        <taxon>Siculibacillus</taxon>
    </lineage>
</organism>
<dbReference type="Proteomes" id="UP000292781">
    <property type="component" value="Unassembled WGS sequence"/>
</dbReference>
<dbReference type="InterPro" id="IPR023753">
    <property type="entry name" value="FAD/NAD-binding_dom"/>
</dbReference>
<dbReference type="PANTHER" id="PTHR42949">
    <property type="entry name" value="ANAEROBIC GLYCEROL-3-PHOSPHATE DEHYDROGENASE SUBUNIT B"/>
    <property type="match status" value="1"/>
</dbReference>
<comment type="caution">
    <text evidence="3">The sequence shown here is derived from an EMBL/GenBank/DDBJ whole genome shotgun (WGS) entry which is preliminary data.</text>
</comment>
<feature type="domain" description="FAD/NAD(P)-binding" evidence="2">
    <location>
        <begin position="6"/>
        <end position="302"/>
    </location>
</feature>
<keyword evidence="1" id="KW-0560">Oxidoreductase</keyword>
<reference evidence="3 4" key="1">
    <citation type="submission" date="2019-02" db="EMBL/GenBank/DDBJ databases">
        <title>Siculibacillus lacustris gen. nov., sp. nov., a new rosette-forming bacterium isolated from a freshwater crater lake (Lake St. Ana, Romania).</title>
        <authorList>
            <person name="Felfoldi T."/>
            <person name="Marton Z."/>
            <person name="Szabo A."/>
            <person name="Mentes A."/>
            <person name="Boka K."/>
            <person name="Marialigeti K."/>
            <person name="Mathe I."/>
            <person name="Koncz M."/>
            <person name="Schumann P."/>
            <person name="Toth E."/>
        </authorList>
    </citation>
    <scope>NUCLEOTIDE SEQUENCE [LARGE SCALE GENOMIC DNA]</scope>
    <source>
        <strain evidence="3 4">SA-279</strain>
    </source>
</reference>
<dbReference type="InterPro" id="IPR036188">
    <property type="entry name" value="FAD/NAD-bd_sf"/>
</dbReference>
<dbReference type="InterPro" id="IPR051691">
    <property type="entry name" value="Metab_Enz_Cyan_OpOx_G3PDH"/>
</dbReference>